<dbReference type="PANTHER" id="PTHR38123">
    <property type="entry name" value="CELL WALL SERINE-THREONINE-RICH GALACTOMANNOPROTEIN MP1 (AFU_ORTHOLOGUE AFUA_4G03240)"/>
    <property type="match status" value="1"/>
</dbReference>
<dbReference type="Pfam" id="PF12296">
    <property type="entry name" value="HsbA"/>
    <property type="match status" value="1"/>
</dbReference>
<evidence type="ECO:0000313" key="2">
    <source>
        <dbReference type="EMBL" id="KAF2090603.1"/>
    </source>
</evidence>
<evidence type="ECO:0008006" key="4">
    <source>
        <dbReference type="Google" id="ProtNLM"/>
    </source>
</evidence>
<evidence type="ECO:0000313" key="3">
    <source>
        <dbReference type="Proteomes" id="UP000799776"/>
    </source>
</evidence>
<feature type="chain" id="PRO_5040186152" description="Cell wall protein" evidence="1">
    <location>
        <begin position="19"/>
        <end position="203"/>
    </location>
</feature>
<dbReference type="PANTHER" id="PTHR38123:SF4">
    <property type="entry name" value="CELL WALL GALACTOMANNOPROTEIN, PUTATIVE (AFU_ORTHOLOGUE AFUA_4G00870)-RELATED"/>
    <property type="match status" value="1"/>
</dbReference>
<sequence>MRLSTFLPLAALLPTALSFPNQKFVTRDTPSGLSTLLSSIDTLESDIQTLNTTLNNFQDAQLNTLTTLLAIQKQSSALATDITTATEIAHNTCPLDQSDSLTLGLATLALSPRIFSLLSTIVAKKPTFDDAALGVLDISTSIEQQLVHQKELSRELGNAITEVLDPSLTSLAAPVTQSIQAAFEKAIAVYEGSGGYEYRYVDH</sequence>
<dbReference type="InterPro" id="IPR021054">
    <property type="entry name" value="Cell_wall_mannoprotein_1"/>
</dbReference>
<dbReference type="EMBL" id="ML978712">
    <property type="protein sequence ID" value="KAF2090603.1"/>
    <property type="molecule type" value="Genomic_DNA"/>
</dbReference>
<proteinExistence type="predicted"/>
<dbReference type="GO" id="GO:0005576">
    <property type="term" value="C:extracellular region"/>
    <property type="evidence" value="ECO:0007669"/>
    <property type="project" value="TreeGrafter"/>
</dbReference>
<keyword evidence="1" id="KW-0732">Signal</keyword>
<protein>
    <recommendedName>
        <fullName evidence="4">Cell wall protein</fullName>
    </recommendedName>
</protein>
<feature type="signal peptide" evidence="1">
    <location>
        <begin position="1"/>
        <end position="18"/>
    </location>
</feature>
<dbReference type="Proteomes" id="UP000799776">
    <property type="component" value="Unassembled WGS sequence"/>
</dbReference>
<reference evidence="2" key="1">
    <citation type="journal article" date="2020" name="Stud. Mycol.">
        <title>101 Dothideomycetes genomes: a test case for predicting lifestyles and emergence of pathogens.</title>
        <authorList>
            <person name="Haridas S."/>
            <person name="Albert R."/>
            <person name="Binder M."/>
            <person name="Bloem J."/>
            <person name="Labutti K."/>
            <person name="Salamov A."/>
            <person name="Andreopoulos B."/>
            <person name="Baker S."/>
            <person name="Barry K."/>
            <person name="Bills G."/>
            <person name="Bluhm B."/>
            <person name="Cannon C."/>
            <person name="Castanera R."/>
            <person name="Culley D."/>
            <person name="Daum C."/>
            <person name="Ezra D."/>
            <person name="Gonzalez J."/>
            <person name="Henrissat B."/>
            <person name="Kuo A."/>
            <person name="Liang C."/>
            <person name="Lipzen A."/>
            <person name="Lutzoni F."/>
            <person name="Magnuson J."/>
            <person name="Mondo S."/>
            <person name="Nolan M."/>
            <person name="Ohm R."/>
            <person name="Pangilinan J."/>
            <person name="Park H.-J."/>
            <person name="Ramirez L."/>
            <person name="Alfaro M."/>
            <person name="Sun H."/>
            <person name="Tritt A."/>
            <person name="Yoshinaga Y."/>
            <person name="Zwiers L.-H."/>
            <person name="Turgeon B."/>
            <person name="Goodwin S."/>
            <person name="Spatafora J."/>
            <person name="Crous P."/>
            <person name="Grigoriev I."/>
        </authorList>
    </citation>
    <scope>NUCLEOTIDE SEQUENCE</scope>
    <source>
        <strain evidence="2">CBS 121410</strain>
    </source>
</reference>
<dbReference type="Gene3D" id="1.20.1280.140">
    <property type="match status" value="1"/>
</dbReference>
<name>A0A9P4HZ79_9PEZI</name>
<evidence type="ECO:0000256" key="1">
    <source>
        <dbReference type="SAM" id="SignalP"/>
    </source>
</evidence>
<gene>
    <name evidence="2" type="ORF">K490DRAFT_53588</name>
</gene>
<keyword evidence="3" id="KW-1185">Reference proteome</keyword>
<organism evidence="2 3">
    <name type="scientific">Saccharata proteae CBS 121410</name>
    <dbReference type="NCBI Taxonomy" id="1314787"/>
    <lineage>
        <taxon>Eukaryota</taxon>
        <taxon>Fungi</taxon>
        <taxon>Dikarya</taxon>
        <taxon>Ascomycota</taxon>
        <taxon>Pezizomycotina</taxon>
        <taxon>Dothideomycetes</taxon>
        <taxon>Dothideomycetes incertae sedis</taxon>
        <taxon>Botryosphaeriales</taxon>
        <taxon>Saccharataceae</taxon>
        <taxon>Saccharata</taxon>
    </lineage>
</organism>
<comment type="caution">
    <text evidence="2">The sequence shown here is derived from an EMBL/GenBank/DDBJ whole genome shotgun (WGS) entry which is preliminary data.</text>
</comment>
<accession>A0A9P4HZ79</accession>
<dbReference type="AlphaFoldDB" id="A0A9P4HZ79"/>
<dbReference type="OrthoDB" id="3485059at2759"/>